<dbReference type="Gene3D" id="1.10.260.40">
    <property type="entry name" value="lambda repressor-like DNA-binding domains"/>
    <property type="match status" value="1"/>
</dbReference>
<comment type="caution">
    <text evidence="3">The sequence shown here is derived from an EMBL/GenBank/DDBJ whole genome shotgun (WGS) entry which is preliminary data.</text>
</comment>
<dbReference type="InterPro" id="IPR039418">
    <property type="entry name" value="LexA-like"/>
</dbReference>
<evidence type="ECO:0000259" key="2">
    <source>
        <dbReference type="PROSITE" id="PS50943"/>
    </source>
</evidence>
<reference evidence="3 4" key="1">
    <citation type="submission" date="2018-07" db="EMBL/GenBank/DDBJ databases">
        <title>Genomic Encyclopedia of Type Strains, Phase IV (KMG-IV): sequencing the most valuable type-strain genomes for metagenomic binning, comparative biology and taxonomic classification.</title>
        <authorList>
            <person name="Goeker M."/>
        </authorList>
    </citation>
    <scope>NUCLEOTIDE SEQUENCE [LARGE SCALE GENOMIC DNA]</scope>
    <source>
        <strain evidence="3 4">DSM 21410</strain>
    </source>
</reference>
<dbReference type="RefSeq" id="WP_037356188.1">
    <property type="nucleotide sequence ID" value="NZ_BHZF01000001.1"/>
</dbReference>
<keyword evidence="4" id="KW-1185">Reference proteome</keyword>
<dbReference type="AlphaFoldDB" id="A0A369ADD7"/>
<dbReference type="Pfam" id="PF01381">
    <property type="entry name" value="HTH_3"/>
    <property type="match status" value="1"/>
</dbReference>
<gene>
    <name evidence="3" type="ORF">DES35_101729</name>
</gene>
<protein>
    <submittedName>
        <fullName evidence="3">DNA-binding XRE family transcriptional regulator</fullName>
    </submittedName>
</protein>
<dbReference type="EMBL" id="QPJS01000001">
    <property type="protein sequence ID" value="RCX05444.1"/>
    <property type="molecule type" value="Genomic_DNA"/>
</dbReference>
<evidence type="ECO:0000256" key="1">
    <source>
        <dbReference type="ARBA" id="ARBA00023125"/>
    </source>
</evidence>
<dbReference type="InterPro" id="IPR015927">
    <property type="entry name" value="Peptidase_S24_S26A/B/C"/>
</dbReference>
<dbReference type="InterPro" id="IPR001387">
    <property type="entry name" value="Cro/C1-type_HTH"/>
</dbReference>
<keyword evidence="1 3" id="KW-0238">DNA-binding</keyword>
<evidence type="ECO:0000313" key="4">
    <source>
        <dbReference type="Proteomes" id="UP000253517"/>
    </source>
</evidence>
<dbReference type="CDD" id="cd06529">
    <property type="entry name" value="S24_LexA-like"/>
    <property type="match status" value="1"/>
</dbReference>
<dbReference type="PANTHER" id="PTHR46558">
    <property type="entry name" value="TRACRIPTIONAL REGULATORY PROTEIN-RELATED-RELATED"/>
    <property type="match status" value="1"/>
</dbReference>
<evidence type="ECO:0000313" key="3">
    <source>
        <dbReference type="EMBL" id="RCX05444.1"/>
    </source>
</evidence>
<dbReference type="InterPro" id="IPR036286">
    <property type="entry name" value="LexA/Signal_pep-like_sf"/>
</dbReference>
<dbReference type="PANTHER" id="PTHR46558:SF11">
    <property type="entry name" value="HTH-TYPE TRANSCRIPTIONAL REGULATOR XRE"/>
    <property type="match status" value="1"/>
</dbReference>
<feature type="domain" description="HTH cro/C1-type" evidence="2">
    <location>
        <begin position="8"/>
        <end position="62"/>
    </location>
</feature>
<dbReference type="Gene3D" id="2.10.109.10">
    <property type="entry name" value="Umud Fragment, subunit A"/>
    <property type="match status" value="1"/>
</dbReference>
<organism evidence="3 4">
    <name type="scientific">Schleiferia thermophila</name>
    <dbReference type="NCBI Taxonomy" id="884107"/>
    <lineage>
        <taxon>Bacteria</taxon>
        <taxon>Pseudomonadati</taxon>
        <taxon>Bacteroidota</taxon>
        <taxon>Flavobacteriia</taxon>
        <taxon>Flavobacteriales</taxon>
        <taxon>Schleiferiaceae</taxon>
        <taxon>Schleiferia</taxon>
    </lineage>
</organism>
<dbReference type="SUPFAM" id="SSF47413">
    <property type="entry name" value="lambda repressor-like DNA-binding domains"/>
    <property type="match status" value="1"/>
</dbReference>
<sequence length="275" mass="31010">MDILAKNIKVLRKRKRLSQEQLAHEIGITRSAVNSYENQLADPPLVVLVKLADFFRISIDRLLKQDLSTLRESELSALERGEDIEMLSRKLRILTTAVTPSNENLTELVPEKAKAGYTAGYSDPEYISELPVLQLPFLSKNRKYRAFTISGDSMLPLPEGAIVIGEYVDQWISVKDGTPCILVTRTEGIVFKIVFNHILKNSGLLLVSTNPIYSPYEVKIDEILELWKFVYFISSDFSLPELSKDQLTTALMAMQKDLHDIKNTLTVGDRPGEPA</sequence>
<dbReference type="SUPFAM" id="SSF51306">
    <property type="entry name" value="LexA/Signal peptidase"/>
    <property type="match status" value="1"/>
</dbReference>
<dbReference type="SMART" id="SM00530">
    <property type="entry name" value="HTH_XRE"/>
    <property type="match status" value="1"/>
</dbReference>
<proteinExistence type="predicted"/>
<dbReference type="Pfam" id="PF00717">
    <property type="entry name" value="Peptidase_S24"/>
    <property type="match status" value="1"/>
</dbReference>
<dbReference type="InterPro" id="IPR010982">
    <property type="entry name" value="Lambda_DNA-bd_dom_sf"/>
</dbReference>
<dbReference type="Proteomes" id="UP000253517">
    <property type="component" value="Unassembled WGS sequence"/>
</dbReference>
<dbReference type="CDD" id="cd00093">
    <property type="entry name" value="HTH_XRE"/>
    <property type="match status" value="1"/>
</dbReference>
<accession>A0A369ADD7</accession>
<name>A0A369ADD7_9FLAO</name>
<dbReference type="GO" id="GO:0003677">
    <property type="term" value="F:DNA binding"/>
    <property type="evidence" value="ECO:0007669"/>
    <property type="project" value="UniProtKB-KW"/>
</dbReference>
<dbReference type="PROSITE" id="PS50943">
    <property type="entry name" value="HTH_CROC1"/>
    <property type="match status" value="1"/>
</dbReference>